<comment type="function">
    <text evidence="9">Acts as a magnesium transporter.</text>
</comment>
<dbReference type="SUPFAM" id="SSF158791">
    <property type="entry name" value="MgtE N-terminal domain-like"/>
    <property type="match status" value="1"/>
</dbReference>
<dbReference type="Gene3D" id="1.25.60.10">
    <property type="entry name" value="MgtE N-terminal domain-like"/>
    <property type="match status" value="1"/>
</dbReference>
<keyword evidence="6 9" id="KW-1133">Transmembrane helix</keyword>
<comment type="subunit">
    <text evidence="9">Homodimer.</text>
</comment>
<dbReference type="InterPro" id="IPR006667">
    <property type="entry name" value="SLC41_membr_dom"/>
</dbReference>
<dbReference type="Gene3D" id="1.10.357.20">
    <property type="entry name" value="SLC41 divalent cation transporters, integral membrane domain"/>
    <property type="match status" value="1"/>
</dbReference>
<protein>
    <recommendedName>
        <fullName evidence="9">Magnesium transporter MgtE</fullName>
    </recommendedName>
</protein>
<dbReference type="SMART" id="SM00116">
    <property type="entry name" value="CBS"/>
    <property type="match status" value="2"/>
</dbReference>
<dbReference type="InterPro" id="IPR006669">
    <property type="entry name" value="MgtE_transporter"/>
</dbReference>
<evidence type="ECO:0000256" key="6">
    <source>
        <dbReference type="ARBA" id="ARBA00022989"/>
    </source>
</evidence>
<comment type="subcellular location">
    <subcellularLocation>
        <location evidence="9">Cell membrane</location>
        <topology evidence="9">Multi-pass membrane protein</topology>
    </subcellularLocation>
    <subcellularLocation>
        <location evidence="1">Membrane</location>
        <topology evidence="1">Multi-pass membrane protein</topology>
    </subcellularLocation>
</comment>
<dbReference type="Proteomes" id="UP000295830">
    <property type="component" value="Unassembled WGS sequence"/>
</dbReference>
<keyword evidence="8" id="KW-0129">CBS domain</keyword>
<comment type="similarity">
    <text evidence="2 9">Belongs to the SLC41A transporter family.</text>
</comment>
<dbReference type="SUPFAM" id="SSF54631">
    <property type="entry name" value="CBS-domain pair"/>
    <property type="match status" value="1"/>
</dbReference>
<dbReference type="Pfam" id="PF00571">
    <property type="entry name" value="CBS"/>
    <property type="match status" value="2"/>
</dbReference>
<dbReference type="EMBL" id="SOAX01000003">
    <property type="protein sequence ID" value="TDT41589.1"/>
    <property type="molecule type" value="Genomic_DNA"/>
</dbReference>
<evidence type="ECO:0000313" key="12">
    <source>
        <dbReference type="Proteomes" id="UP000295830"/>
    </source>
</evidence>
<evidence type="ECO:0000256" key="4">
    <source>
        <dbReference type="ARBA" id="ARBA00022692"/>
    </source>
</evidence>
<evidence type="ECO:0000256" key="3">
    <source>
        <dbReference type="ARBA" id="ARBA00022448"/>
    </source>
</evidence>
<dbReference type="Pfam" id="PF01769">
    <property type="entry name" value="MgtE"/>
    <property type="match status" value="1"/>
</dbReference>
<dbReference type="Pfam" id="PF03448">
    <property type="entry name" value="MgtE_N"/>
    <property type="match status" value="1"/>
</dbReference>
<dbReference type="InterPro" id="IPR000644">
    <property type="entry name" value="CBS_dom"/>
</dbReference>
<dbReference type="GO" id="GO:0046872">
    <property type="term" value="F:metal ion binding"/>
    <property type="evidence" value="ECO:0007669"/>
    <property type="project" value="UniProtKB-KW"/>
</dbReference>
<evidence type="ECO:0000313" key="11">
    <source>
        <dbReference type="EMBL" id="TDT41589.1"/>
    </source>
</evidence>
<feature type="transmembrane region" description="Helical" evidence="9">
    <location>
        <begin position="404"/>
        <end position="429"/>
    </location>
</feature>
<dbReference type="PROSITE" id="PS51371">
    <property type="entry name" value="CBS"/>
    <property type="match status" value="2"/>
</dbReference>
<dbReference type="PANTHER" id="PTHR43773">
    <property type="entry name" value="MAGNESIUM TRANSPORTER MGTE"/>
    <property type="match status" value="1"/>
</dbReference>
<feature type="domain" description="CBS" evidence="10">
    <location>
        <begin position="183"/>
        <end position="241"/>
    </location>
</feature>
<keyword evidence="4 9" id="KW-0812">Transmembrane</keyword>
<dbReference type="GO" id="GO:0015095">
    <property type="term" value="F:magnesium ion transmembrane transporter activity"/>
    <property type="evidence" value="ECO:0007669"/>
    <property type="project" value="UniProtKB-UniRule"/>
</dbReference>
<gene>
    <name evidence="11" type="ORF">DES49_1686</name>
</gene>
<keyword evidence="9" id="KW-0479">Metal-binding</keyword>
<accession>A0A4R7JX08</accession>
<dbReference type="GO" id="GO:0005886">
    <property type="term" value="C:plasma membrane"/>
    <property type="evidence" value="ECO:0007669"/>
    <property type="project" value="UniProtKB-SubCell"/>
</dbReference>
<dbReference type="InterPro" id="IPR006668">
    <property type="entry name" value="Mg_transptr_MgtE_intracell_dom"/>
</dbReference>
<dbReference type="Gene3D" id="3.10.580.10">
    <property type="entry name" value="CBS-domain"/>
    <property type="match status" value="1"/>
</dbReference>
<keyword evidence="7 9" id="KW-0472">Membrane</keyword>
<dbReference type="AlphaFoldDB" id="A0A4R7JX08"/>
<feature type="domain" description="CBS" evidence="10">
    <location>
        <begin position="121"/>
        <end position="182"/>
    </location>
</feature>
<dbReference type="InterPro" id="IPR036739">
    <property type="entry name" value="SLC41_membr_dom_sf"/>
</dbReference>
<dbReference type="PANTHER" id="PTHR43773:SF1">
    <property type="entry name" value="MAGNESIUM TRANSPORTER MGTE"/>
    <property type="match status" value="1"/>
</dbReference>
<evidence type="ECO:0000256" key="1">
    <source>
        <dbReference type="ARBA" id="ARBA00004141"/>
    </source>
</evidence>
<dbReference type="SMART" id="SM00924">
    <property type="entry name" value="MgtE_N"/>
    <property type="match status" value="1"/>
</dbReference>
<feature type="transmembrane region" description="Helical" evidence="9">
    <location>
        <begin position="339"/>
        <end position="360"/>
    </location>
</feature>
<evidence type="ECO:0000256" key="5">
    <source>
        <dbReference type="ARBA" id="ARBA00022842"/>
    </source>
</evidence>
<evidence type="ECO:0000256" key="7">
    <source>
        <dbReference type="ARBA" id="ARBA00023136"/>
    </source>
</evidence>
<name>A0A4R7JX08_9GAMM</name>
<keyword evidence="12" id="KW-1185">Reference proteome</keyword>
<keyword evidence="3 9" id="KW-0813">Transport</keyword>
<evidence type="ECO:0000256" key="2">
    <source>
        <dbReference type="ARBA" id="ARBA00009749"/>
    </source>
</evidence>
<reference evidence="11 12" key="1">
    <citation type="submission" date="2019-03" db="EMBL/GenBank/DDBJ databases">
        <title>Genomic Encyclopedia of Type Strains, Phase IV (KMG-IV): sequencing the most valuable type-strain genomes for metagenomic binning, comparative biology and taxonomic classification.</title>
        <authorList>
            <person name="Goeker M."/>
        </authorList>
    </citation>
    <scope>NUCLEOTIDE SEQUENCE [LARGE SCALE GENOMIC DNA]</scope>
    <source>
        <strain evidence="11 12">DSM 15505</strain>
    </source>
</reference>
<keyword evidence="5 9" id="KW-0460">Magnesium</keyword>
<comment type="caution">
    <text evidence="9">Lacks conserved residue(s) required for the propagation of feature annotation.</text>
</comment>
<dbReference type="InterPro" id="IPR038076">
    <property type="entry name" value="MgtE_N_sf"/>
</dbReference>
<feature type="transmembrane region" description="Helical" evidence="9">
    <location>
        <begin position="272"/>
        <end position="303"/>
    </location>
</feature>
<evidence type="ECO:0000259" key="10">
    <source>
        <dbReference type="PROSITE" id="PS51371"/>
    </source>
</evidence>
<dbReference type="InterPro" id="IPR046342">
    <property type="entry name" value="CBS_dom_sf"/>
</dbReference>
<dbReference type="RefSeq" id="WP_133735945.1">
    <property type="nucleotide sequence ID" value="NZ_SOAX01000003.1"/>
</dbReference>
<dbReference type="OrthoDB" id="9790355at2"/>
<comment type="caution">
    <text evidence="11">The sequence shown here is derived from an EMBL/GenBank/DDBJ whole genome shotgun (WGS) entry which is preliminary data.</text>
</comment>
<keyword evidence="9" id="KW-1003">Cell membrane</keyword>
<feature type="transmembrane region" description="Helical" evidence="9">
    <location>
        <begin position="366"/>
        <end position="392"/>
    </location>
</feature>
<evidence type="ECO:0000256" key="8">
    <source>
        <dbReference type="PROSITE-ProRule" id="PRU00703"/>
    </source>
</evidence>
<proteinExistence type="inferred from homology"/>
<evidence type="ECO:0000256" key="9">
    <source>
        <dbReference type="RuleBase" id="RU362011"/>
    </source>
</evidence>
<sequence>MNVSHGVENEYLRRHPVDAAEQLETIPDPELEPVVGSLDPRALGIAMEYLSPPKAIEVFEVLPREAQLEILERAAPRLAVTLLAQLDDSRREQLLEGLRSVSREDLRRLMAFRENSAGRLMDRSYLAVQAELTVGQALKRLQQSPLRGARSVFVVSTERRLEGRVDIQDLALASGEESLADHVQRVDEAVTTETDREELVELLERSRLDSVPVVDLEGHLVGVVRYRSLFHAIEDVATADLQKMVGVSPEERALSLPGFAIKRRLPWLHINLLTAFLAASVVGLFEGLIAQFTALAVLLPVVAGQSGNAGAQALAVTMRGLALREIGIRQWRLVLGKEVMVGLFNGVALAITCGIAVYLWSASFGLALVIAVAMVMSMLAAGISGSLVPIVLTRLGQDPATASSIILTTVTDVAGFFSFLGTATILAFML</sequence>
<dbReference type="SUPFAM" id="SSF161093">
    <property type="entry name" value="MgtE membrane domain-like"/>
    <property type="match status" value="1"/>
</dbReference>
<dbReference type="NCBIfam" id="TIGR00400">
    <property type="entry name" value="mgtE"/>
    <property type="match status" value="1"/>
</dbReference>
<organism evidence="11 12">
    <name type="scientific">Halospina denitrificans</name>
    <dbReference type="NCBI Taxonomy" id="332522"/>
    <lineage>
        <taxon>Bacteria</taxon>
        <taxon>Pseudomonadati</taxon>
        <taxon>Pseudomonadota</taxon>
        <taxon>Gammaproteobacteria</taxon>
        <taxon>Halospina</taxon>
    </lineage>
</organism>